<evidence type="ECO:0000259" key="8">
    <source>
        <dbReference type="PROSITE" id="PS50110"/>
    </source>
</evidence>
<evidence type="ECO:0000259" key="9">
    <source>
        <dbReference type="PROSITE" id="PS51755"/>
    </source>
</evidence>
<dbReference type="GO" id="GO:0000156">
    <property type="term" value="F:phosphorelay response regulator activity"/>
    <property type="evidence" value="ECO:0007669"/>
    <property type="project" value="TreeGrafter"/>
</dbReference>
<keyword evidence="12" id="KW-1185">Reference proteome</keyword>
<dbReference type="PROSITE" id="PS51755">
    <property type="entry name" value="OMPR_PHOB"/>
    <property type="match status" value="1"/>
</dbReference>
<dbReference type="Pfam" id="PF00486">
    <property type="entry name" value="Trans_reg_C"/>
    <property type="match status" value="1"/>
</dbReference>
<evidence type="ECO:0000313" key="11">
    <source>
        <dbReference type="EMBL" id="SPP29471.1"/>
    </source>
</evidence>
<name>A0A1D2KM62_BROTH</name>
<evidence type="ECO:0000313" key="12">
    <source>
        <dbReference type="Proteomes" id="UP000243591"/>
    </source>
</evidence>
<keyword evidence="3" id="KW-0805">Transcription regulation</keyword>
<dbReference type="Gene3D" id="3.40.50.2300">
    <property type="match status" value="1"/>
</dbReference>
<keyword evidence="5" id="KW-0804">Transcription</keyword>
<accession>A0A1D2KM62</accession>
<dbReference type="SUPFAM" id="SSF52172">
    <property type="entry name" value="CheY-like"/>
    <property type="match status" value="1"/>
</dbReference>
<dbReference type="EMBL" id="OUNC01000045">
    <property type="protein sequence ID" value="SPP29471.1"/>
    <property type="molecule type" value="Genomic_DNA"/>
</dbReference>
<dbReference type="InterPro" id="IPR036388">
    <property type="entry name" value="WH-like_DNA-bd_sf"/>
</dbReference>
<evidence type="ECO:0000313" key="10">
    <source>
        <dbReference type="EMBL" id="ATF25815.1"/>
    </source>
</evidence>
<dbReference type="GO" id="GO:0006355">
    <property type="term" value="P:regulation of DNA-templated transcription"/>
    <property type="evidence" value="ECO:0007669"/>
    <property type="project" value="InterPro"/>
</dbReference>
<evidence type="ECO:0000256" key="3">
    <source>
        <dbReference type="ARBA" id="ARBA00023015"/>
    </source>
</evidence>
<dbReference type="FunFam" id="3.40.50.2300:FF:000001">
    <property type="entry name" value="DNA-binding response regulator PhoB"/>
    <property type="match status" value="1"/>
</dbReference>
<dbReference type="GO" id="GO:0032993">
    <property type="term" value="C:protein-DNA complex"/>
    <property type="evidence" value="ECO:0007669"/>
    <property type="project" value="TreeGrafter"/>
</dbReference>
<dbReference type="PROSITE" id="PS50110">
    <property type="entry name" value="RESPONSE_REGULATORY"/>
    <property type="match status" value="1"/>
</dbReference>
<feature type="domain" description="OmpR/PhoB-type" evidence="9">
    <location>
        <begin position="118"/>
        <end position="212"/>
    </location>
</feature>
<keyword evidence="2" id="KW-0902">Two-component regulatory system</keyword>
<dbReference type="AlphaFoldDB" id="A0A1D2KM62"/>
<dbReference type="Pfam" id="PF00072">
    <property type="entry name" value="Response_reg"/>
    <property type="match status" value="1"/>
</dbReference>
<dbReference type="CDD" id="cd17574">
    <property type="entry name" value="REC_OmpR"/>
    <property type="match status" value="1"/>
</dbReference>
<evidence type="ECO:0000256" key="4">
    <source>
        <dbReference type="ARBA" id="ARBA00023125"/>
    </source>
</evidence>
<dbReference type="EMBL" id="CP023483">
    <property type="protein sequence ID" value="ATF25815.1"/>
    <property type="molecule type" value="Genomic_DNA"/>
</dbReference>
<evidence type="ECO:0000256" key="6">
    <source>
        <dbReference type="PROSITE-ProRule" id="PRU00169"/>
    </source>
</evidence>
<evidence type="ECO:0000256" key="2">
    <source>
        <dbReference type="ARBA" id="ARBA00023012"/>
    </source>
</evidence>
<evidence type="ECO:0000256" key="5">
    <source>
        <dbReference type="ARBA" id="ARBA00023163"/>
    </source>
</evidence>
<feature type="domain" description="Response regulatory" evidence="8">
    <location>
        <begin position="2"/>
        <end position="115"/>
    </location>
</feature>
<dbReference type="GO" id="GO:0005829">
    <property type="term" value="C:cytosol"/>
    <property type="evidence" value="ECO:0007669"/>
    <property type="project" value="TreeGrafter"/>
</dbReference>
<feature type="DNA-binding region" description="OmpR/PhoB-type" evidence="7">
    <location>
        <begin position="118"/>
        <end position="212"/>
    </location>
</feature>
<dbReference type="STRING" id="2756.BFR44_06790"/>
<dbReference type="Proteomes" id="UP000270190">
    <property type="component" value="Unassembled WGS sequence"/>
</dbReference>
<dbReference type="InterPro" id="IPR039420">
    <property type="entry name" value="WalR-like"/>
</dbReference>
<keyword evidence="1 6" id="KW-0597">Phosphoprotein</keyword>
<dbReference type="PANTHER" id="PTHR48111:SF73">
    <property type="entry name" value="ALKALINE PHOSPHATASE SYNTHESIS TRANSCRIPTIONAL REGULATORY PROTEIN PHOP"/>
    <property type="match status" value="1"/>
</dbReference>
<sequence length="212" mass="24495">MKILVVDDSPEMVTILTAYLKKAHFEVYTALNGRDALAILETEKIDLLIVDWMMPEMDGIEIIQTIKQVADLKIMMLTAKSEITDEVESLTVGADEFIRKPFDPQVLLLRIKRLLGIDELHHVGDLVVDMKNHRVWKDKVELQLTKKEYELLNVLLLNRGRNVTREQLIDNVWGLDYEGVDRTVDTHIRRLREKIGADTITTRRGLGYCIEK</sequence>
<dbReference type="OrthoDB" id="9790442at2"/>
<dbReference type="CDD" id="cd00383">
    <property type="entry name" value="trans_reg_C"/>
    <property type="match status" value="1"/>
</dbReference>
<dbReference type="PANTHER" id="PTHR48111">
    <property type="entry name" value="REGULATOR OF RPOS"/>
    <property type="match status" value="1"/>
</dbReference>
<reference evidence="11" key="3">
    <citation type="submission" date="2018-04" db="EMBL/GenBank/DDBJ databases">
        <authorList>
            <person name="Go L.Y."/>
            <person name="Mitchell J.A."/>
        </authorList>
    </citation>
    <scope>NUCLEOTIDE SEQUENCE</scope>
    <source>
        <strain evidence="11">BSAS1 3</strain>
    </source>
</reference>
<proteinExistence type="predicted"/>
<gene>
    <name evidence="11" type="ORF">BTBSAS_50119</name>
    <name evidence="10" type="ORF">CNY62_05070</name>
</gene>
<reference evidence="13" key="2">
    <citation type="submission" date="2018-04" db="EMBL/GenBank/DDBJ databases">
        <authorList>
            <person name="Illikoud N."/>
        </authorList>
    </citation>
    <scope>NUCLEOTIDE SEQUENCE [LARGE SCALE GENOMIC DNA]</scope>
</reference>
<dbReference type="SMART" id="SM00448">
    <property type="entry name" value="REC"/>
    <property type="match status" value="1"/>
</dbReference>
<dbReference type="Gene3D" id="1.10.10.10">
    <property type="entry name" value="Winged helix-like DNA-binding domain superfamily/Winged helix DNA-binding domain"/>
    <property type="match status" value="1"/>
</dbReference>
<evidence type="ECO:0000256" key="1">
    <source>
        <dbReference type="ARBA" id="ARBA00022553"/>
    </source>
</evidence>
<dbReference type="InterPro" id="IPR001867">
    <property type="entry name" value="OmpR/PhoB-type_DNA-bd"/>
</dbReference>
<dbReference type="GO" id="GO:0000976">
    <property type="term" value="F:transcription cis-regulatory region binding"/>
    <property type="evidence" value="ECO:0007669"/>
    <property type="project" value="TreeGrafter"/>
</dbReference>
<organism evidence="10 12">
    <name type="scientific">Brochothrix thermosphacta</name>
    <name type="common">Microbacterium thermosphactum</name>
    <dbReference type="NCBI Taxonomy" id="2756"/>
    <lineage>
        <taxon>Bacteria</taxon>
        <taxon>Bacillati</taxon>
        <taxon>Bacillota</taxon>
        <taxon>Bacilli</taxon>
        <taxon>Bacillales</taxon>
        <taxon>Listeriaceae</taxon>
        <taxon>Brochothrix</taxon>
    </lineage>
</organism>
<feature type="modified residue" description="4-aspartylphosphate" evidence="6">
    <location>
        <position position="51"/>
    </location>
</feature>
<dbReference type="KEGG" id="bths:CNY62_05070"/>
<reference evidence="10 12" key="1">
    <citation type="submission" date="2017-09" db="EMBL/GenBank/DDBJ databases">
        <title>Complete Genome Sequences of Two Strains of the Meat Spoilage Bacterium Brochothrix thermosphacta Isolated from Ground Chicken.</title>
        <authorList>
            <person name="Paoli G.C."/>
            <person name="Wijey C."/>
            <person name="Chen C.-Y."/>
            <person name="Nguyen L."/>
            <person name="Yan X."/>
            <person name="Irwin P.L."/>
        </authorList>
    </citation>
    <scope>NUCLEOTIDE SEQUENCE [LARGE SCALE GENOMIC DNA]</scope>
    <source>
        <strain evidence="10 12">BI</strain>
    </source>
</reference>
<keyword evidence="4 7" id="KW-0238">DNA-binding</keyword>
<dbReference type="InterPro" id="IPR011006">
    <property type="entry name" value="CheY-like_superfamily"/>
</dbReference>
<dbReference type="RefSeq" id="WP_069126167.1">
    <property type="nucleotide sequence ID" value="NZ_CBCPHX010000009.1"/>
</dbReference>
<dbReference type="InterPro" id="IPR001789">
    <property type="entry name" value="Sig_transdc_resp-reg_receiver"/>
</dbReference>
<protein>
    <submittedName>
        <fullName evidence="10">DNA-binding response regulator</fullName>
    </submittedName>
    <submittedName>
        <fullName evidence="11">Putative two-component system, response regulator</fullName>
    </submittedName>
</protein>
<dbReference type="SMART" id="SM00862">
    <property type="entry name" value="Trans_reg_C"/>
    <property type="match status" value="1"/>
</dbReference>
<dbReference type="Proteomes" id="UP000243591">
    <property type="component" value="Chromosome"/>
</dbReference>
<evidence type="ECO:0000256" key="7">
    <source>
        <dbReference type="PROSITE-ProRule" id="PRU01091"/>
    </source>
</evidence>
<evidence type="ECO:0000313" key="13">
    <source>
        <dbReference type="Proteomes" id="UP000270190"/>
    </source>
</evidence>